<name>A0A6A6THA0_9PLEO</name>
<reference evidence="4" key="1">
    <citation type="journal article" date="2020" name="Stud. Mycol.">
        <title>101 Dothideomycetes genomes: a test case for predicting lifestyles and emergence of pathogens.</title>
        <authorList>
            <person name="Haridas S."/>
            <person name="Albert R."/>
            <person name="Binder M."/>
            <person name="Bloem J."/>
            <person name="Labutti K."/>
            <person name="Salamov A."/>
            <person name="Andreopoulos B."/>
            <person name="Baker S."/>
            <person name="Barry K."/>
            <person name="Bills G."/>
            <person name="Bluhm B."/>
            <person name="Cannon C."/>
            <person name="Castanera R."/>
            <person name="Culley D."/>
            <person name="Daum C."/>
            <person name="Ezra D."/>
            <person name="Gonzalez J."/>
            <person name="Henrissat B."/>
            <person name="Kuo A."/>
            <person name="Liang C."/>
            <person name="Lipzen A."/>
            <person name="Lutzoni F."/>
            <person name="Magnuson J."/>
            <person name="Mondo S."/>
            <person name="Nolan M."/>
            <person name="Ohm R."/>
            <person name="Pangilinan J."/>
            <person name="Park H.-J."/>
            <person name="Ramirez L."/>
            <person name="Alfaro M."/>
            <person name="Sun H."/>
            <person name="Tritt A."/>
            <person name="Yoshinaga Y."/>
            <person name="Zwiers L.-H."/>
            <person name="Turgeon B."/>
            <person name="Goodwin S."/>
            <person name="Spatafora J."/>
            <person name="Crous P."/>
            <person name="Grigoriev I."/>
        </authorList>
    </citation>
    <scope>NUCLEOTIDE SEQUENCE</scope>
    <source>
        <strain evidence="4">CBS 122681</strain>
    </source>
</reference>
<accession>A0A6A6THA0</accession>
<dbReference type="Pfam" id="PF00172">
    <property type="entry name" value="Zn_clus"/>
    <property type="match status" value="1"/>
</dbReference>
<organism evidence="4 5">
    <name type="scientific">Lophiostoma macrostomum CBS 122681</name>
    <dbReference type="NCBI Taxonomy" id="1314788"/>
    <lineage>
        <taxon>Eukaryota</taxon>
        <taxon>Fungi</taxon>
        <taxon>Dikarya</taxon>
        <taxon>Ascomycota</taxon>
        <taxon>Pezizomycotina</taxon>
        <taxon>Dothideomycetes</taxon>
        <taxon>Pleosporomycetidae</taxon>
        <taxon>Pleosporales</taxon>
        <taxon>Lophiostomataceae</taxon>
        <taxon>Lophiostoma</taxon>
    </lineage>
</organism>
<dbReference type="EMBL" id="MU004313">
    <property type="protein sequence ID" value="KAF2658597.1"/>
    <property type="molecule type" value="Genomic_DNA"/>
</dbReference>
<dbReference type="GO" id="GO:0000981">
    <property type="term" value="F:DNA-binding transcription factor activity, RNA polymerase II-specific"/>
    <property type="evidence" value="ECO:0007669"/>
    <property type="project" value="InterPro"/>
</dbReference>
<dbReference type="PANTHER" id="PTHR47785">
    <property type="entry name" value="ZN(II)2CYS6 TRANSCRIPTION FACTOR (EUROFUNG)-RELATED-RELATED"/>
    <property type="match status" value="1"/>
</dbReference>
<dbReference type="Proteomes" id="UP000799324">
    <property type="component" value="Unassembled WGS sequence"/>
</dbReference>
<dbReference type="SUPFAM" id="SSF57701">
    <property type="entry name" value="Zn2/Cys6 DNA-binding domain"/>
    <property type="match status" value="1"/>
</dbReference>
<dbReference type="CDD" id="cd12148">
    <property type="entry name" value="fungal_TF_MHR"/>
    <property type="match status" value="1"/>
</dbReference>
<feature type="domain" description="Zn(2)-C6 fungal-type" evidence="3">
    <location>
        <begin position="32"/>
        <end position="62"/>
    </location>
</feature>
<dbReference type="GO" id="GO:0008270">
    <property type="term" value="F:zinc ion binding"/>
    <property type="evidence" value="ECO:0007669"/>
    <property type="project" value="InterPro"/>
</dbReference>
<evidence type="ECO:0000259" key="3">
    <source>
        <dbReference type="PROSITE" id="PS50048"/>
    </source>
</evidence>
<evidence type="ECO:0000313" key="5">
    <source>
        <dbReference type="Proteomes" id="UP000799324"/>
    </source>
</evidence>
<dbReference type="CDD" id="cd00067">
    <property type="entry name" value="GAL4"/>
    <property type="match status" value="1"/>
</dbReference>
<dbReference type="OrthoDB" id="4356994at2759"/>
<dbReference type="InterPro" id="IPR053181">
    <property type="entry name" value="EcdB-like_regulator"/>
</dbReference>
<sequence length="658" mass="74521">MAGLRPRDLSGPPPSKRQRTAAMYNRRRAVTACEPCRRRKTRCDNVRPVCGFCSANQGRCTYPDNAGGNDYATFDPASLAILDRINHVAALLEARPLPNLTSQTAQADLSSSETPESHAHLYVAPERQWENTDIQDLEPAGIPAMIDDDLFGRTDAPGHPAVLINCESILKWPIFSASVPRVHSFVLDSAAVGESRVDSTSASFGLHRGIQEDDFNNLSRKFLKLVHVKNPVLDVIEYKRFVKEAVEQGPRWDGPSCLVLITCALGCLSEPFIPARGSNQSSPQEPLNLSNYTAVSTADMGTAQCYYGAAQKRLGLLSPSHLYVQCLFLFGVFEMYCLHPLQAWNYFNQACVQFRNLLWCRTQEQSEMSTRDDSASDKPVPKRLRLLEQRLYWSCLKSELEMRYEIPLPQSGLANLKHPDIFPSPPTRLCSPMGSMGELEDVLADETNLDEQRSWFYYLAEISSRRMMNRAIMVMTSRDKEPNEGWINDILANFRHVNDMNDQIDIWRSHVPPPIDQEVSDHELAHFINIRSVSCREWIHRPFLYYAIHQSRDDPYMEQALPLAERCLQCCVSLIFQSPKHRQHGTWYVCRLSFSRALLLVAAVRSGRFSLPHGWEEAMQIARDILHSYKGEAADLQEASNLLEMLISTTCNYEGAGF</sequence>
<dbReference type="PROSITE" id="PS50048">
    <property type="entry name" value="ZN2_CY6_FUNGAL_2"/>
    <property type="match status" value="1"/>
</dbReference>
<gene>
    <name evidence="4" type="ORF">K491DRAFT_592537</name>
</gene>
<keyword evidence="5" id="KW-1185">Reference proteome</keyword>
<dbReference type="PANTHER" id="PTHR47785:SF5">
    <property type="entry name" value="ZN(II)2CYS6 TRANSCRIPTION FACTOR (EUROFUNG)"/>
    <property type="match status" value="1"/>
</dbReference>
<keyword evidence="1" id="KW-0539">Nucleus</keyword>
<dbReference type="AlphaFoldDB" id="A0A6A6THA0"/>
<dbReference type="InterPro" id="IPR036864">
    <property type="entry name" value="Zn2-C6_fun-type_DNA-bd_sf"/>
</dbReference>
<protein>
    <recommendedName>
        <fullName evidence="3">Zn(2)-C6 fungal-type domain-containing protein</fullName>
    </recommendedName>
</protein>
<evidence type="ECO:0000256" key="1">
    <source>
        <dbReference type="ARBA" id="ARBA00023242"/>
    </source>
</evidence>
<feature type="region of interest" description="Disordered" evidence="2">
    <location>
        <begin position="1"/>
        <end position="23"/>
    </location>
</feature>
<dbReference type="PROSITE" id="PS00463">
    <property type="entry name" value="ZN2_CY6_FUNGAL_1"/>
    <property type="match status" value="1"/>
</dbReference>
<evidence type="ECO:0000313" key="4">
    <source>
        <dbReference type="EMBL" id="KAF2658597.1"/>
    </source>
</evidence>
<dbReference type="SMART" id="SM00066">
    <property type="entry name" value="GAL4"/>
    <property type="match status" value="1"/>
</dbReference>
<dbReference type="Gene3D" id="4.10.240.10">
    <property type="entry name" value="Zn(2)-C6 fungal-type DNA-binding domain"/>
    <property type="match status" value="1"/>
</dbReference>
<evidence type="ECO:0000256" key="2">
    <source>
        <dbReference type="SAM" id="MobiDB-lite"/>
    </source>
</evidence>
<dbReference type="InterPro" id="IPR001138">
    <property type="entry name" value="Zn2Cys6_DnaBD"/>
</dbReference>
<proteinExistence type="predicted"/>